<dbReference type="Proteomes" id="UP001569175">
    <property type="component" value="Unassembled WGS sequence"/>
</dbReference>
<dbReference type="RefSeq" id="WP_371708619.1">
    <property type="nucleotide sequence ID" value="NZ_JBGOOL010000128.1"/>
</dbReference>
<keyword evidence="2" id="KW-1185">Reference proteome</keyword>
<reference evidence="1 2" key="1">
    <citation type="submission" date="2024-06" db="EMBL/GenBank/DDBJ databases">
        <authorList>
            <person name="Steensen K."/>
            <person name="Seneca J."/>
            <person name="Bartlau N."/>
            <person name="Yu A.X."/>
            <person name="Polz M.F."/>
        </authorList>
    </citation>
    <scope>NUCLEOTIDE SEQUENCE [LARGE SCALE GENOMIC DNA]</scope>
    <source>
        <strain evidence="1 2">1F9</strain>
    </source>
</reference>
<sequence length="82" mass="9019">MNNQETAELAFSAFQKALNNNLIETQKGEVHSDILVHLDSPEGKPRFTYALMATGTRIKSSCVAVMGEPYNQKPCFDIGVTT</sequence>
<protein>
    <submittedName>
        <fullName evidence="1">Uncharacterized protein</fullName>
    </submittedName>
</protein>
<proteinExistence type="predicted"/>
<feature type="non-terminal residue" evidence="1">
    <location>
        <position position="82"/>
    </location>
</feature>
<evidence type="ECO:0000313" key="1">
    <source>
        <dbReference type="EMBL" id="MEZ8056057.1"/>
    </source>
</evidence>
<evidence type="ECO:0000313" key="2">
    <source>
        <dbReference type="Proteomes" id="UP001569175"/>
    </source>
</evidence>
<name>A0ABV4KX31_9VIBR</name>
<comment type="caution">
    <text evidence="1">The sequence shown here is derived from an EMBL/GenBank/DDBJ whole genome shotgun (WGS) entry which is preliminary data.</text>
</comment>
<accession>A0ABV4KX31</accession>
<gene>
    <name evidence="1" type="ORF">ACED57_23480</name>
</gene>
<dbReference type="EMBL" id="JBGOOL010000128">
    <property type="protein sequence ID" value="MEZ8056057.1"/>
    <property type="molecule type" value="Genomic_DNA"/>
</dbReference>
<organism evidence="1 2">
    <name type="scientific">Vibrio atlanticus</name>
    <dbReference type="NCBI Taxonomy" id="693153"/>
    <lineage>
        <taxon>Bacteria</taxon>
        <taxon>Pseudomonadati</taxon>
        <taxon>Pseudomonadota</taxon>
        <taxon>Gammaproteobacteria</taxon>
        <taxon>Vibrionales</taxon>
        <taxon>Vibrionaceae</taxon>
        <taxon>Vibrio</taxon>
    </lineage>
</organism>